<proteinExistence type="inferred from homology"/>
<evidence type="ECO:0000256" key="1">
    <source>
        <dbReference type="ARBA" id="ARBA00005439"/>
    </source>
</evidence>
<comment type="similarity">
    <text evidence="1">Belongs to the IF-3 family.</text>
</comment>
<dbReference type="Pfam" id="PF05198">
    <property type="entry name" value="IF3_N"/>
    <property type="match status" value="1"/>
</dbReference>
<dbReference type="InterPro" id="IPR019814">
    <property type="entry name" value="Translation_initiation_fac_3_N"/>
</dbReference>
<sequence>MHRFTPFLHRAAGKQAKRIRAAEKAQAQEQLPLSDHKLFDQELGQLSQQLLSGQDQHSGSFRQGLWSQQHGYHHCSAASASLSRVLSGQFRSEHAPTAACHFSASTKGPREGHSPRQISQPLQQPAGHSRVRQPRDPWQQTRASVQPGPLEGGPPHQSRPVTAFAPAAQRPDQDSLDWARSGSSKGQPQGSSPEGDADVRVVSEDKTHRVMPMSAALKLAKRERMDLLPVNPNARPPVFRLGDANEAAKQARLRERDMRRKEMENRRKTLMKEVKIGPNTQENDLRMKLDKARDMVTKLYRVRIFIPYRMKDREAAVRMLQRLREICTDFANVAGPEGIEKLPANTVVVYLSPKT</sequence>
<reference evidence="6 7" key="1">
    <citation type="submission" date="2024-06" db="EMBL/GenBank/DDBJ databases">
        <authorList>
            <person name="Kraege A."/>
            <person name="Thomma B."/>
        </authorList>
    </citation>
    <scope>NUCLEOTIDE SEQUENCE [LARGE SCALE GENOMIC DNA]</scope>
</reference>
<organism evidence="6 7">
    <name type="scientific">Coccomyxa viridis</name>
    <dbReference type="NCBI Taxonomy" id="1274662"/>
    <lineage>
        <taxon>Eukaryota</taxon>
        <taxon>Viridiplantae</taxon>
        <taxon>Chlorophyta</taxon>
        <taxon>core chlorophytes</taxon>
        <taxon>Trebouxiophyceae</taxon>
        <taxon>Trebouxiophyceae incertae sedis</taxon>
        <taxon>Coccomyxaceae</taxon>
        <taxon>Coccomyxa</taxon>
    </lineage>
</organism>
<dbReference type="PANTHER" id="PTHR10938:SF0">
    <property type="entry name" value="TRANSLATION INITIATION FACTOR IF-3, MITOCHONDRIAL"/>
    <property type="match status" value="1"/>
</dbReference>
<evidence type="ECO:0000256" key="3">
    <source>
        <dbReference type="ARBA" id="ARBA00022917"/>
    </source>
</evidence>
<evidence type="ECO:0000256" key="4">
    <source>
        <dbReference type="SAM" id="MobiDB-lite"/>
    </source>
</evidence>
<feature type="domain" description="Translation initiation factor 3 N-terminal" evidence="5">
    <location>
        <begin position="198"/>
        <end position="256"/>
    </location>
</feature>
<dbReference type="EMBL" id="CAXHTA020000019">
    <property type="protein sequence ID" value="CAL5228850.1"/>
    <property type="molecule type" value="Genomic_DNA"/>
</dbReference>
<dbReference type="InterPro" id="IPR036788">
    <property type="entry name" value="T_IF-3_C_sf"/>
</dbReference>
<protein>
    <submittedName>
        <fullName evidence="6">G12057 protein</fullName>
    </submittedName>
</protein>
<dbReference type="InterPro" id="IPR036787">
    <property type="entry name" value="T_IF-3_N_sf"/>
</dbReference>
<accession>A0ABP1GC23</accession>
<dbReference type="SUPFAM" id="SSF54364">
    <property type="entry name" value="Translation initiation factor IF3, N-terminal domain"/>
    <property type="match status" value="1"/>
</dbReference>
<evidence type="ECO:0000259" key="5">
    <source>
        <dbReference type="Pfam" id="PF05198"/>
    </source>
</evidence>
<comment type="caution">
    <text evidence="6">The sequence shown here is derived from an EMBL/GenBank/DDBJ whole genome shotgun (WGS) entry which is preliminary data.</text>
</comment>
<keyword evidence="2" id="KW-0396">Initiation factor</keyword>
<feature type="region of interest" description="Disordered" evidence="4">
    <location>
        <begin position="102"/>
        <end position="197"/>
    </location>
</feature>
<dbReference type="Proteomes" id="UP001497392">
    <property type="component" value="Unassembled WGS sequence"/>
</dbReference>
<gene>
    <name evidence="6" type="primary">g12057</name>
    <name evidence="6" type="ORF">VP750_LOCUS10756</name>
</gene>
<dbReference type="InterPro" id="IPR001288">
    <property type="entry name" value="Translation_initiation_fac_3"/>
</dbReference>
<dbReference type="SUPFAM" id="SSF55200">
    <property type="entry name" value="Translation initiation factor IF3, C-terminal domain"/>
    <property type="match status" value="1"/>
</dbReference>
<keyword evidence="7" id="KW-1185">Reference proteome</keyword>
<evidence type="ECO:0000313" key="7">
    <source>
        <dbReference type="Proteomes" id="UP001497392"/>
    </source>
</evidence>
<dbReference type="PANTHER" id="PTHR10938">
    <property type="entry name" value="TRANSLATION INITIATION FACTOR IF-3"/>
    <property type="match status" value="1"/>
</dbReference>
<dbReference type="Gene3D" id="3.30.110.10">
    <property type="entry name" value="Translation initiation factor 3 (IF-3), C-terminal domain"/>
    <property type="match status" value="1"/>
</dbReference>
<name>A0ABP1GC23_9CHLO</name>
<evidence type="ECO:0000313" key="6">
    <source>
        <dbReference type="EMBL" id="CAL5228850.1"/>
    </source>
</evidence>
<feature type="compositionally biased region" description="Low complexity" evidence="4">
    <location>
        <begin position="181"/>
        <end position="194"/>
    </location>
</feature>
<keyword evidence="3" id="KW-0648">Protein biosynthesis</keyword>
<evidence type="ECO:0000256" key="2">
    <source>
        <dbReference type="ARBA" id="ARBA00022540"/>
    </source>
</evidence>
<dbReference type="Gene3D" id="3.10.20.80">
    <property type="entry name" value="Translation initiation factor 3 (IF-3), N-terminal domain"/>
    <property type="match status" value="1"/>
</dbReference>